<feature type="domain" description="EGF-like" evidence="4">
    <location>
        <begin position="197"/>
        <end position="231"/>
    </location>
</feature>
<comment type="caution">
    <text evidence="6">The sequence shown here is derived from an EMBL/GenBank/DDBJ whole genome shotgun (WGS) entry which is preliminary data.</text>
</comment>
<dbReference type="InterPro" id="IPR001002">
    <property type="entry name" value="Chitin-bd_1"/>
</dbReference>
<keyword evidence="7" id="KW-1185">Reference proteome</keyword>
<evidence type="ECO:0000256" key="3">
    <source>
        <dbReference type="SAM" id="Phobius"/>
    </source>
</evidence>
<gene>
    <name evidence="6" type="ORF">MNOR_LOCUS24356</name>
</gene>
<keyword evidence="1" id="KW-0245">EGF-like domain</keyword>
<dbReference type="GO" id="GO:0008061">
    <property type="term" value="F:chitin binding"/>
    <property type="evidence" value="ECO:0007669"/>
    <property type="project" value="UniProtKB-UniRule"/>
</dbReference>
<keyword evidence="3" id="KW-1133">Transmembrane helix</keyword>
<keyword evidence="3" id="KW-0812">Transmembrane</keyword>
<dbReference type="EMBL" id="CAXKWB010022304">
    <property type="protein sequence ID" value="CAL4124232.1"/>
    <property type="molecule type" value="Genomic_DNA"/>
</dbReference>
<dbReference type="PANTHER" id="PTHR22963:SF39">
    <property type="entry name" value="DUMPY"/>
    <property type="match status" value="1"/>
</dbReference>
<accession>A0AAV2RI69</accession>
<keyword evidence="1" id="KW-1015">Disulfide bond</keyword>
<feature type="disulfide bond" evidence="1">
    <location>
        <begin position="200"/>
        <end position="210"/>
    </location>
</feature>
<reference evidence="6 7" key="1">
    <citation type="submission" date="2024-05" db="EMBL/GenBank/DDBJ databases">
        <authorList>
            <person name="Wallberg A."/>
        </authorList>
    </citation>
    <scope>NUCLEOTIDE SEQUENCE [LARGE SCALE GENOMIC DNA]</scope>
</reference>
<evidence type="ECO:0000256" key="2">
    <source>
        <dbReference type="PROSITE-ProRule" id="PRU00261"/>
    </source>
</evidence>
<feature type="disulfide bond" evidence="2">
    <location>
        <begin position="112"/>
        <end position="126"/>
    </location>
</feature>
<feature type="domain" description="Chitin-binding type-1" evidence="5">
    <location>
        <begin position="80"/>
        <end position="146"/>
    </location>
</feature>
<evidence type="ECO:0000259" key="5">
    <source>
        <dbReference type="PROSITE" id="PS50941"/>
    </source>
</evidence>
<dbReference type="AlphaFoldDB" id="A0AAV2RI69"/>
<dbReference type="PROSITE" id="PS50026">
    <property type="entry name" value="EGF_3"/>
    <property type="match status" value="1"/>
</dbReference>
<dbReference type="SMART" id="SM00181">
    <property type="entry name" value="EGF"/>
    <property type="match status" value="2"/>
</dbReference>
<dbReference type="InterPro" id="IPR000742">
    <property type="entry name" value="EGF"/>
</dbReference>
<feature type="transmembrane region" description="Helical" evidence="3">
    <location>
        <begin position="243"/>
        <end position="269"/>
    </location>
</feature>
<organism evidence="6 7">
    <name type="scientific">Meganyctiphanes norvegica</name>
    <name type="common">Northern krill</name>
    <name type="synonym">Thysanopoda norvegica</name>
    <dbReference type="NCBI Taxonomy" id="48144"/>
    <lineage>
        <taxon>Eukaryota</taxon>
        <taxon>Metazoa</taxon>
        <taxon>Ecdysozoa</taxon>
        <taxon>Arthropoda</taxon>
        <taxon>Crustacea</taxon>
        <taxon>Multicrustacea</taxon>
        <taxon>Malacostraca</taxon>
        <taxon>Eumalacostraca</taxon>
        <taxon>Eucarida</taxon>
        <taxon>Euphausiacea</taxon>
        <taxon>Euphausiidae</taxon>
        <taxon>Meganyctiphanes</taxon>
    </lineage>
</organism>
<comment type="caution">
    <text evidence="1">Lacks conserved residue(s) required for the propagation of feature annotation.</text>
</comment>
<evidence type="ECO:0000313" key="7">
    <source>
        <dbReference type="Proteomes" id="UP001497623"/>
    </source>
</evidence>
<evidence type="ECO:0000313" key="6">
    <source>
        <dbReference type="EMBL" id="CAL4124232.1"/>
    </source>
</evidence>
<name>A0AAV2RI69_MEGNR</name>
<keyword evidence="2" id="KW-0147">Chitin-binding</keyword>
<keyword evidence="3" id="KW-0472">Membrane</keyword>
<proteinExistence type="predicted"/>
<evidence type="ECO:0000259" key="4">
    <source>
        <dbReference type="PROSITE" id="PS50026"/>
    </source>
</evidence>
<dbReference type="PANTHER" id="PTHR22963">
    <property type="entry name" value="ENDOGLIN-RELATED"/>
    <property type="match status" value="1"/>
</dbReference>
<feature type="non-terminal residue" evidence="6">
    <location>
        <position position="1"/>
    </location>
</feature>
<evidence type="ECO:0000256" key="1">
    <source>
        <dbReference type="PROSITE-ProRule" id="PRU00076"/>
    </source>
</evidence>
<protein>
    <submittedName>
        <fullName evidence="6">Uncharacterized protein</fullName>
    </submittedName>
</protein>
<dbReference type="Proteomes" id="UP001497623">
    <property type="component" value="Unassembled WGS sequence"/>
</dbReference>
<sequence length="411" mass="45335">SLGVESVLVTKNYSNMDLFPSILVTLGILTLATAQQPKQNFTSNGKLCVAYGEKPAECGQHGGLSTYFYIWCYTSKQGDSDLCSEDHAHEVRCSNNGVTRHGDCNITSDRYCCSPYGYCGNTTDYCECPKCLNLRDEACKQTNCGKYGDCGWDSSQNKTTCHCQQNYHNDQSTGQCVECLQDNHCTDDKHCKDKYCVDPCLNYCDSHATCNVTNHQPFCICPDGFTLERQNSQNVCKSAESGIYIMIASVVITLVILLIVIVIIIVVVIKRRRSNNRKMQENGRMAADSGHDGGHTQALTVQDINLIPTPAAVQRPVDEDNYEDVTSSCRANLAEDLYLNPKALVQNPYGNVNSNGQATLAQDVYANCAPAGQKATVENIYGNCTPAGQKATVEKLYGNSNFFRDDEIMYE</sequence>
<dbReference type="PROSITE" id="PS50941">
    <property type="entry name" value="CHIT_BIND_I_2"/>
    <property type="match status" value="1"/>
</dbReference>